<gene>
    <name evidence="3" type="ORF">GcLGCM259_2505</name>
</gene>
<dbReference type="GO" id="GO:0005737">
    <property type="term" value="C:cytoplasm"/>
    <property type="evidence" value="ECO:0007669"/>
    <property type="project" value="TreeGrafter"/>
</dbReference>
<dbReference type="InterPro" id="IPR013078">
    <property type="entry name" value="His_Pase_superF_clade-1"/>
</dbReference>
<evidence type="ECO:0000313" key="4">
    <source>
        <dbReference type="Proteomes" id="UP000307000"/>
    </source>
</evidence>
<dbReference type="Proteomes" id="UP000307000">
    <property type="component" value="Chromosome"/>
</dbReference>
<dbReference type="PROSITE" id="PS00175">
    <property type="entry name" value="PG_MUTASE"/>
    <property type="match status" value="1"/>
</dbReference>
<dbReference type="CDD" id="cd07067">
    <property type="entry name" value="HP_PGM_like"/>
    <property type="match status" value="1"/>
</dbReference>
<dbReference type="AlphaFoldDB" id="A0A5B7WWD3"/>
<feature type="binding site" evidence="2">
    <location>
        <begin position="92"/>
        <end position="95"/>
    </location>
    <ligand>
        <name>substrate</name>
    </ligand>
</feature>
<dbReference type="InterPro" id="IPR001345">
    <property type="entry name" value="PG/BPGM_mutase_AS"/>
</dbReference>
<dbReference type="EMBL" id="CP034412">
    <property type="protein sequence ID" value="QCY48212.1"/>
    <property type="molecule type" value="Genomic_DNA"/>
</dbReference>
<feature type="active site" description="Proton donor/acceptor" evidence="1">
    <location>
        <position position="92"/>
    </location>
</feature>
<dbReference type="PANTHER" id="PTHR48100">
    <property type="entry name" value="BROAD-SPECIFICITY PHOSPHATASE YOR283W-RELATED"/>
    <property type="match status" value="1"/>
</dbReference>
<name>A0A5B7WWD3_9MICC</name>
<dbReference type="InterPro" id="IPR029033">
    <property type="entry name" value="His_PPase_superfam"/>
</dbReference>
<evidence type="ECO:0000256" key="2">
    <source>
        <dbReference type="PIRSR" id="PIRSR613078-2"/>
    </source>
</evidence>
<feature type="binding site" evidence="2">
    <location>
        <position position="67"/>
    </location>
    <ligand>
        <name>substrate</name>
    </ligand>
</feature>
<dbReference type="Gene3D" id="3.40.50.1240">
    <property type="entry name" value="Phosphoglycerate mutase-like"/>
    <property type="match status" value="1"/>
</dbReference>
<dbReference type="GO" id="GO:0016791">
    <property type="term" value="F:phosphatase activity"/>
    <property type="evidence" value="ECO:0007669"/>
    <property type="project" value="TreeGrafter"/>
</dbReference>
<dbReference type="PANTHER" id="PTHR48100:SF59">
    <property type="entry name" value="ADENOSYLCOBALAMIN_ALPHA-RIBAZOLE PHOSPHATASE"/>
    <property type="match status" value="1"/>
</dbReference>
<accession>A0A5B7WWD3</accession>
<evidence type="ECO:0000256" key="1">
    <source>
        <dbReference type="PIRSR" id="PIRSR613078-1"/>
    </source>
</evidence>
<feature type="active site" description="Tele-phosphohistidine intermediate" evidence="1">
    <location>
        <position position="17"/>
    </location>
</feature>
<dbReference type="KEGG" id="gcr:GcLGCM259_2505"/>
<feature type="binding site" evidence="2">
    <location>
        <begin position="16"/>
        <end position="23"/>
    </location>
    <ligand>
        <name>substrate</name>
    </ligand>
</feature>
<organism evidence="3 4">
    <name type="scientific">Glutamicibacter creatinolyticus</name>
    <dbReference type="NCBI Taxonomy" id="162496"/>
    <lineage>
        <taxon>Bacteria</taxon>
        <taxon>Bacillati</taxon>
        <taxon>Actinomycetota</taxon>
        <taxon>Actinomycetes</taxon>
        <taxon>Micrococcales</taxon>
        <taxon>Micrococcaceae</taxon>
        <taxon>Glutamicibacter</taxon>
    </lineage>
</organism>
<proteinExistence type="predicted"/>
<reference evidence="3 4" key="1">
    <citation type="submission" date="2018-12" db="EMBL/GenBank/DDBJ databases">
        <title>Complete Genome Sequence of Glutamicibacter creatinolyticus strain LGCM259,isolated from an abscess of a 12-year-old mare in Italy.</title>
        <authorList>
            <person name="Santos R.G."/>
            <person name="Silva A.L."/>
            <person name="Seyffert N."/>
            <person name="Castro T.L.P."/>
            <person name="Attili A.R."/>
            <person name="Rifici C."/>
            <person name="Mazzullo G."/>
            <person name="Brenig B."/>
            <person name="Venanzi F."/>
            <person name="Azevedo V."/>
        </authorList>
    </citation>
    <scope>NUCLEOTIDE SEQUENCE [LARGE SCALE GENOMIC DNA]</scope>
    <source>
        <strain evidence="3 4">LGCM 259</strain>
    </source>
</reference>
<protein>
    <submittedName>
        <fullName evidence="3">Histidine phosphatase family protein</fullName>
    </submittedName>
</protein>
<evidence type="ECO:0000313" key="3">
    <source>
        <dbReference type="EMBL" id="QCY48212.1"/>
    </source>
</evidence>
<dbReference type="Pfam" id="PF00300">
    <property type="entry name" value="His_Phos_1"/>
    <property type="match status" value="1"/>
</dbReference>
<dbReference type="SMART" id="SM00855">
    <property type="entry name" value="PGAM"/>
    <property type="match status" value="1"/>
</dbReference>
<dbReference type="SUPFAM" id="SSF53254">
    <property type="entry name" value="Phosphoglycerate mutase-like"/>
    <property type="match status" value="1"/>
</dbReference>
<dbReference type="RefSeq" id="WP_138175717.1">
    <property type="nucleotide sequence ID" value="NZ_BAAAGL010000015.1"/>
</dbReference>
<keyword evidence="4" id="KW-1185">Reference proteome</keyword>
<dbReference type="InterPro" id="IPR050275">
    <property type="entry name" value="PGM_Phosphatase"/>
</dbReference>
<sequence length="187" mass="20979">MSEEHEPVEERWVLVRHGETAWNVANRLQGRSDVPLNSTGRQQAERAGVELSKEGPWDLVVCSPLVRAHQTAQIIADYLGIWRILEVDDLVERDYRAAEGRSTDGLSAAELEELMAQTEPEDEVVVRAVRALRKLVAENSDSRVVIVCHGTLIRLVLGALSDTPHPHVLNGQILELNTDRLHEFVQQ</sequence>